<gene>
    <name evidence="1" type="ORF">EYF80_030819</name>
</gene>
<organism evidence="1 2">
    <name type="scientific">Liparis tanakae</name>
    <name type="common">Tanaka's snailfish</name>
    <dbReference type="NCBI Taxonomy" id="230148"/>
    <lineage>
        <taxon>Eukaryota</taxon>
        <taxon>Metazoa</taxon>
        <taxon>Chordata</taxon>
        <taxon>Craniata</taxon>
        <taxon>Vertebrata</taxon>
        <taxon>Euteleostomi</taxon>
        <taxon>Actinopterygii</taxon>
        <taxon>Neopterygii</taxon>
        <taxon>Teleostei</taxon>
        <taxon>Neoteleostei</taxon>
        <taxon>Acanthomorphata</taxon>
        <taxon>Eupercaria</taxon>
        <taxon>Perciformes</taxon>
        <taxon>Cottioidei</taxon>
        <taxon>Cottales</taxon>
        <taxon>Liparidae</taxon>
        <taxon>Liparis</taxon>
    </lineage>
</organism>
<evidence type="ECO:0000313" key="2">
    <source>
        <dbReference type="Proteomes" id="UP000314294"/>
    </source>
</evidence>
<proteinExistence type="predicted"/>
<sequence length="68" mass="7806">MAKQKDLLVHAVENTLGNLTERQEDNKFHRLVIGMKKSKFSFTLVKRSMEDVRARFAPVVPNLRVGPL</sequence>
<accession>A0A4Z2H0X3</accession>
<name>A0A4Z2H0X3_9TELE</name>
<dbReference type="AlphaFoldDB" id="A0A4Z2H0X3"/>
<keyword evidence="2" id="KW-1185">Reference proteome</keyword>
<dbReference type="Proteomes" id="UP000314294">
    <property type="component" value="Unassembled WGS sequence"/>
</dbReference>
<comment type="caution">
    <text evidence="1">The sequence shown here is derived from an EMBL/GenBank/DDBJ whole genome shotgun (WGS) entry which is preliminary data.</text>
</comment>
<reference evidence="1 2" key="1">
    <citation type="submission" date="2019-03" db="EMBL/GenBank/DDBJ databases">
        <title>First draft genome of Liparis tanakae, snailfish: a comprehensive survey of snailfish specific genes.</title>
        <authorList>
            <person name="Kim W."/>
            <person name="Song I."/>
            <person name="Jeong J.-H."/>
            <person name="Kim D."/>
            <person name="Kim S."/>
            <person name="Ryu S."/>
            <person name="Song J.Y."/>
            <person name="Lee S.K."/>
        </authorList>
    </citation>
    <scope>NUCLEOTIDE SEQUENCE [LARGE SCALE GENOMIC DNA]</scope>
    <source>
        <tissue evidence="1">Muscle</tissue>
    </source>
</reference>
<protein>
    <submittedName>
        <fullName evidence="1">Uncharacterized protein</fullName>
    </submittedName>
</protein>
<evidence type="ECO:0000313" key="1">
    <source>
        <dbReference type="EMBL" id="TNN58995.1"/>
    </source>
</evidence>
<dbReference type="EMBL" id="SRLO01000366">
    <property type="protein sequence ID" value="TNN58995.1"/>
    <property type="molecule type" value="Genomic_DNA"/>
</dbReference>